<accession>A0A194QHR2</accession>
<keyword evidence="2" id="KW-1185">Reference proteome</keyword>
<dbReference type="AlphaFoldDB" id="A0A194QHR2"/>
<gene>
    <name evidence="1" type="ORF">RR46_06149</name>
</gene>
<evidence type="ECO:0000313" key="1">
    <source>
        <dbReference type="EMBL" id="KPJ02991.1"/>
    </source>
</evidence>
<dbReference type="EMBL" id="KQ459193">
    <property type="protein sequence ID" value="KPJ02991.1"/>
    <property type="molecule type" value="Genomic_DNA"/>
</dbReference>
<sequence>MTVRADACDISRGSAVLPARRLYECATMYSASARAREAEARARLTAAANSPPTRRAERIQPHRLLASSARTNLTYYVGCEPNTVCGTQLWNNDDVASVCKHVTHRARMSAPTAF</sequence>
<protein>
    <submittedName>
        <fullName evidence="1">Uncharacterized protein</fullName>
    </submittedName>
</protein>
<name>A0A194QHR2_PAPXU</name>
<evidence type="ECO:0000313" key="2">
    <source>
        <dbReference type="Proteomes" id="UP000053268"/>
    </source>
</evidence>
<dbReference type="Proteomes" id="UP000053268">
    <property type="component" value="Unassembled WGS sequence"/>
</dbReference>
<organism evidence="1 2">
    <name type="scientific">Papilio xuthus</name>
    <name type="common">Asian swallowtail butterfly</name>
    <dbReference type="NCBI Taxonomy" id="66420"/>
    <lineage>
        <taxon>Eukaryota</taxon>
        <taxon>Metazoa</taxon>
        <taxon>Ecdysozoa</taxon>
        <taxon>Arthropoda</taxon>
        <taxon>Hexapoda</taxon>
        <taxon>Insecta</taxon>
        <taxon>Pterygota</taxon>
        <taxon>Neoptera</taxon>
        <taxon>Endopterygota</taxon>
        <taxon>Lepidoptera</taxon>
        <taxon>Glossata</taxon>
        <taxon>Ditrysia</taxon>
        <taxon>Papilionoidea</taxon>
        <taxon>Papilionidae</taxon>
        <taxon>Papilioninae</taxon>
        <taxon>Papilio</taxon>
    </lineage>
</organism>
<proteinExistence type="predicted"/>
<reference evidence="1 2" key="1">
    <citation type="journal article" date="2015" name="Nat. Commun.">
        <title>Outbred genome sequencing and CRISPR/Cas9 gene editing in butterflies.</title>
        <authorList>
            <person name="Li X."/>
            <person name="Fan D."/>
            <person name="Zhang W."/>
            <person name="Liu G."/>
            <person name="Zhang L."/>
            <person name="Zhao L."/>
            <person name="Fang X."/>
            <person name="Chen L."/>
            <person name="Dong Y."/>
            <person name="Chen Y."/>
            <person name="Ding Y."/>
            <person name="Zhao R."/>
            <person name="Feng M."/>
            <person name="Zhu Y."/>
            <person name="Feng Y."/>
            <person name="Jiang X."/>
            <person name="Zhu D."/>
            <person name="Xiang H."/>
            <person name="Feng X."/>
            <person name="Li S."/>
            <person name="Wang J."/>
            <person name="Zhang G."/>
            <person name="Kronforst M.R."/>
            <person name="Wang W."/>
        </authorList>
    </citation>
    <scope>NUCLEOTIDE SEQUENCE [LARGE SCALE GENOMIC DNA]</scope>
    <source>
        <strain evidence="1">Ya'a_city_454_Px</strain>
        <tissue evidence="1">Whole body</tissue>
    </source>
</reference>